<evidence type="ECO:0000256" key="7">
    <source>
        <dbReference type="ARBA" id="ARBA00023136"/>
    </source>
</evidence>
<feature type="domain" description="Bacterial repeat" evidence="13">
    <location>
        <begin position="642"/>
        <end position="712"/>
    </location>
</feature>
<dbReference type="EMBL" id="BAABHC010000009">
    <property type="protein sequence ID" value="GAA4431165.1"/>
    <property type="molecule type" value="Genomic_DNA"/>
</dbReference>
<evidence type="ECO:0000256" key="6">
    <source>
        <dbReference type="ARBA" id="ARBA00022989"/>
    </source>
</evidence>
<keyword evidence="3" id="KW-0812">Transmembrane</keyword>
<dbReference type="InterPro" id="IPR013378">
    <property type="entry name" value="InlB-like_B-rpt"/>
</dbReference>
<evidence type="ECO:0000259" key="11">
    <source>
        <dbReference type="Pfam" id="PF11721"/>
    </source>
</evidence>
<keyword evidence="15" id="KW-1185">Reference proteome</keyword>
<proteinExistence type="inferred from homology"/>
<dbReference type="Pfam" id="PF11721">
    <property type="entry name" value="Malectin"/>
    <property type="match status" value="1"/>
</dbReference>
<protein>
    <recommendedName>
        <fullName evidence="16">Por secretion system C-terminal sorting domain-containing protein</fullName>
    </recommendedName>
</protein>
<evidence type="ECO:0000259" key="13">
    <source>
        <dbReference type="Pfam" id="PF18998"/>
    </source>
</evidence>
<evidence type="ECO:0000256" key="2">
    <source>
        <dbReference type="ARBA" id="ARBA00009141"/>
    </source>
</evidence>
<dbReference type="InterPro" id="IPR026444">
    <property type="entry name" value="Secre_tail"/>
</dbReference>
<dbReference type="PANTHER" id="PTHR13460:SF0">
    <property type="entry name" value="MALECTIN"/>
    <property type="match status" value="1"/>
</dbReference>
<comment type="similarity">
    <text evidence="2">Belongs to the malectin family.</text>
</comment>
<dbReference type="Pfam" id="PF18962">
    <property type="entry name" value="Por_Secre_tail"/>
    <property type="match status" value="1"/>
</dbReference>
<evidence type="ECO:0000313" key="15">
    <source>
        <dbReference type="Proteomes" id="UP001500552"/>
    </source>
</evidence>
<feature type="chain" id="PRO_5046851852" description="Por secretion system C-terminal sorting domain-containing protein" evidence="10">
    <location>
        <begin position="24"/>
        <end position="967"/>
    </location>
</feature>
<feature type="domain" description="Malectin" evidence="11">
    <location>
        <begin position="486"/>
        <end position="630"/>
    </location>
</feature>
<dbReference type="SUPFAM" id="SSF49785">
    <property type="entry name" value="Galactose-binding domain-like"/>
    <property type="match status" value="1"/>
</dbReference>
<dbReference type="Proteomes" id="UP001500552">
    <property type="component" value="Unassembled WGS sequence"/>
</dbReference>
<evidence type="ECO:0000313" key="14">
    <source>
        <dbReference type="EMBL" id="GAA4431165.1"/>
    </source>
</evidence>
<keyword evidence="5" id="KW-0256">Endoplasmic reticulum</keyword>
<evidence type="ECO:0000256" key="8">
    <source>
        <dbReference type="ARBA" id="ARBA00023180"/>
    </source>
</evidence>
<dbReference type="PANTHER" id="PTHR13460">
    <property type="match status" value="1"/>
</dbReference>
<accession>A0ABP8LLG2</accession>
<feature type="signal peptide" evidence="10">
    <location>
        <begin position="1"/>
        <end position="23"/>
    </location>
</feature>
<evidence type="ECO:0000256" key="4">
    <source>
        <dbReference type="ARBA" id="ARBA00022729"/>
    </source>
</evidence>
<keyword evidence="7" id="KW-0472">Membrane</keyword>
<dbReference type="Gene3D" id="2.60.120.380">
    <property type="match status" value="1"/>
</dbReference>
<dbReference type="SUPFAM" id="SSF89260">
    <property type="entry name" value="Collagen-binding domain"/>
    <property type="match status" value="1"/>
</dbReference>
<dbReference type="Pfam" id="PF18998">
    <property type="entry name" value="Flg_new_2"/>
    <property type="match status" value="1"/>
</dbReference>
<organism evidence="14 15">
    <name type="scientific">Pontibacter saemangeumensis</name>
    <dbReference type="NCBI Taxonomy" id="1084525"/>
    <lineage>
        <taxon>Bacteria</taxon>
        <taxon>Pseudomonadati</taxon>
        <taxon>Bacteroidota</taxon>
        <taxon>Cytophagia</taxon>
        <taxon>Cytophagales</taxon>
        <taxon>Hymenobacteraceae</taxon>
        <taxon>Pontibacter</taxon>
    </lineage>
</organism>
<sequence>MKTCYKDFLLACLFLILAVPALAQTSVPLGKAVEVAGIYKAKAGALKQVGLNTQISHQVPGQKPLVLKIKNIKKEGTADVYMGEVEDSKNSTFFLRIDKGQFDGYVILKELKKAYKYTAGANGLAYLEEVNIDKVVCVEYYEGPAQSSGTTSGEAIAASAVPTDLQSLPGAAAVVYLDFNGQYVKGTYWNDGGEINAAPANLTTAEMQDVWKLISEDFKPFAINITTNEAVYLSAPATRRMRVIFTPTDFFYPGAGGVAYINSFTWGNETPCWVFNSGAKYAGEAGSHEIGHTLGLAHDGRTNPVEAYFYGQNSWAPVMGAGYYSEQVQWSKGEYLYANNLEDDLGIITSKNGFGYRSDDHGSTNTTATLLLSEKAAMGIIGSRTDVDVFSFQTSGGNVDLSVNPALAHANLDVLLTLKNASNGTVAVSDPAGASASLTKSVAAGTYYVHVKGAKGAFGANSDYNSMGEYTITAKYSAPVTTASQVFMNAGGSDFTDTQSRLWGSDANFSGGTTASKAFDVQGTTDDALYLAYRYASSGAPFSYNIPVSADGAYTVKLHFMEPYFGAPGGKTTGLTGARVFHVDVEGARVLTNYDIYKTDGAGKAVVKTFNVNVTGGSVNIAFASVTNNAIVSAIEVMPTTYTLTANTAGSGVIAVNPNQQSYASGKVVTLTATPASGYQFTGWSGDATGTINPLSVTMNSNKTIMANFAPAQQTTSLVSDVVSTSGRSYALGELIVGAKIYTDRTYQATTVPAFLDRAPMIRTANDDKKSTSTTLVSFKLNQPANVFVAIDPRATALPSWLSGWQKITDRIGVNDSKISYMNLYSKSFAAGTVSLGGNMVSPAAGAENNYFVIVQAQTSATVASALGHHVQEAESNLLGGLQLKAYPNPSTGGKVYISLENIKDGEAVTVSVHDVLGRLISTAATVGDVHGAGNLDLPLKERMSRGLYIISAKAGNTKVQTKLLVE</sequence>
<name>A0ABP8LLG2_9BACT</name>
<dbReference type="NCBIfam" id="TIGR04183">
    <property type="entry name" value="Por_Secre_tail"/>
    <property type="match status" value="1"/>
</dbReference>
<comment type="caution">
    <text evidence="14">The sequence shown here is derived from an EMBL/GenBank/DDBJ whole genome shotgun (WGS) entry which is preliminary data.</text>
</comment>
<dbReference type="NCBIfam" id="TIGR02543">
    <property type="entry name" value="List_Bact_rpt"/>
    <property type="match status" value="1"/>
</dbReference>
<reference evidence="15" key="1">
    <citation type="journal article" date="2019" name="Int. J. Syst. Evol. Microbiol.">
        <title>The Global Catalogue of Microorganisms (GCM) 10K type strain sequencing project: providing services to taxonomists for standard genome sequencing and annotation.</title>
        <authorList>
            <consortium name="The Broad Institute Genomics Platform"/>
            <consortium name="The Broad Institute Genome Sequencing Center for Infectious Disease"/>
            <person name="Wu L."/>
            <person name="Ma J."/>
        </authorList>
    </citation>
    <scope>NUCLEOTIDE SEQUENCE [LARGE SCALE GENOMIC DNA]</scope>
    <source>
        <strain evidence="15">JCM 17926</strain>
    </source>
</reference>
<dbReference type="Gene3D" id="2.60.120.430">
    <property type="entry name" value="Galactose-binding lectin"/>
    <property type="match status" value="1"/>
</dbReference>
<gene>
    <name evidence="14" type="ORF">GCM10023188_18470</name>
</gene>
<dbReference type="InterPro" id="IPR008979">
    <property type="entry name" value="Galactose-bd-like_sf"/>
</dbReference>
<evidence type="ECO:0000256" key="9">
    <source>
        <dbReference type="ARBA" id="ARBA00023277"/>
    </source>
</evidence>
<evidence type="ECO:0000256" key="10">
    <source>
        <dbReference type="SAM" id="SignalP"/>
    </source>
</evidence>
<dbReference type="RefSeq" id="WP_345158508.1">
    <property type="nucleotide sequence ID" value="NZ_BAABHC010000009.1"/>
</dbReference>
<keyword evidence="9" id="KW-0119">Carbohydrate metabolism</keyword>
<evidence type="ECO:0000259" key="12">
    <source>
        <dbReference type="Pfam" id="PF18962"/>
    </source>
</evidence>
<keyword evidence="4 10" id="KW-0732">Signal</keyword>
<feature type="domain" description="Secretion system C-terminal sorting" evidence="12">
    <location>
        <begin position="887"/>
        <end position="966"/>
    </location>
</feature>
<dbReference type="InterPro" id="IPR039155">
    <property type="entry name" value="MLEC"/>
</dbReference>
<dbReference type="SUPFAM" id="SSF55486">
    <property type="entry name" value="Metalloproteases ('zincins'), catalytic domain"/>
    <property type="match status" value="1"/>
</dbReference>
<evidence type="ECO:0000256" key="3">
    <source>
        <dbReference type="ARBA" id="ARBA00022692"/>
    </source>
</evidence>
<evidence type="ECO:0000256" key="5">
    <source>
        <dbReference type="ARBA" id="ARBA00022824"/>
    </source>
</evidence>
<evidence type="ECO:0000256" key="1">
    <source>
        <dbReference type="ARBA" id="ARBA00004115"/>
    </source>
</evidence>
<comment type="subcellular location">
    <subcellularLocation>
        <location evidence="1">Endoplasmic reticulum membrane</location>
        <topology evidence="1">Single-pass type I membrane protein</topology>
    </subcellularLocation>
</comment>
<evidence type="ECO:0008006" key="16">
    <source>
        <dbReference type="Google" id="ProtNLM"/>
    </source>
</evidence>
<keyword evidence="6" id="KW-1133">Transmembrane helix</keyword>
<dbReference type="InterPro" id="IPR021720">
    <property type="entry name" value="Malectin_dom"/>
</dbReference>
<dbReference type="InterPro" id="IPR044060">
    <property type="entry name" value="Bacterial_rp_domain"/>
</dbReference>
<keyword evidence="8" id="KW-0325">Glycoprotein</keyword>